<keyword evidence="3" id="KW-1185">Reference proteome</keyword>
<name>A0A2P5GI35_9ENTR</name>
<evidence type="ECO:0000313" key="3">
    <source>
        <dbReference type="Proteomes" id="UP000237073"/>
    </source>
</evidence>
<comment type="caution">
    <text evidence="2">The sequence shown here is derived from an EMBL/GenBank/DDBJ whole genome shotgun (WGS) entry which is preliminary data.</text>
</comment>
<dbReference type="Proteomes" id="UP000237073">
    <property type="component" value="Unassembled WGS sequence"/>
</dbReference>
<dbReference type="AlphaFoldDB" id="A0A2P5GI35"/>
<organism evidence="2 4">
    <name type="scientific">Superficieibacter electus</name>
    <dbReference type="NCBI Taxonomy" id="2022662"/>
    <lineage>
        <taxon>Bacteria</taxon>
        <taxon>Pseudomonadati</taxon>
        <taxon>Pseudomonadota</taxon>
        <taxon>Gammaproteobacteria</taxon>
        <taxon>Enterobacterales</taxon>
        <taxon>Enterobacteriaceae</taxon>
        <taxon>Superficieibacter</taxon>
    </lineage>
</organism>
<proteinExistence type="predicted"/>
<protein>
    <submittedName>
        <fullName evidence="2">Uncharacterized protein</fullName>
    </submittedName>
</protein>
<reference evidence="3 4" key="1">
    <citation type="submission" date="2018-01" db="EMBL/GenBank/DDBJ databases">
        <title>Superficieibacter electus gen. nov., sp. nov., an extended-spectrum beta-lactamase possessing member of the Enterobacteriaceae family, isolated from intensive care unit surfaces.</title>
        <authorList>
            <person name="Potter R.F."/>
            <person name="D'Souza A.W."/>
        </authorList>
    </citation>
    <scope>NUCLEOTIDE SEQUENCE [LARGE SCALE GENOMIC DNA]</scope>
    <source>
        <strain evidence="2 4">BP-1</strain>
        <strain evidence="1 3">BP-2</strain>
    </source>
</reference>
<dbReference type="EMBL" id="PQGD01000029">
    <property type="protein sequence ID" value="POP42566.1"/>
    <property type="molecule type" value="Genomic_DNA"/>
</dbReference>
<dbReference type="Proteomes" id="UP000247005">
    <property type="component" value="Unassembled WGS sequence"/>
</dbReference>
<dbReference type="InterPro" id="IPR059241">
    <property type="entry name" value="SfIV_phage_associated"/>
</dbReference>
<dbReference type="OrthoDB" id="6471118at2"/>
<sequence>MSDYDNLLQVIRMRVCNNRNMSPSAYYKDSTQDNQIRNRTALIYILEMILHQHRLKHATIFNPLEGPAALHHLIFMKTRWFPGDIRKLSFEDSLFVIQDEIKIENLTDEAQSALKILELPNFSVTFEHLPEKDWDYMENSIHLQNLKMKASQ</sequence>
<dbReference type="NCBIfam" id="NF033230">
    <property type="entry name" value="phage_region_01"/>
    <property type="match status" value="1"/>
</dbReference>
<dbReference type="EMBL" id="PQGE01000024">
    <property type="protein sequence ID" value="POP41754.1"/>
    <property type="molecule type" value="Genomic_DNA"/>
</dbReference>
<gene>
    <name evidence="2" type="ORF">CHU32_24640</name>
    <name evidence="1" type="ORF">CHU33_21855</name>
</gene>
<evidence type="ECO:0000313" key="4">
    <source>
        <dbReference type="Proteomes" id="UP000247005"/>
    </source>
</evidence>
<accession>A0A2P5GI35</accession>
<evidence type="ECO:0000313" key="1">
    <source>
        <dbReference type="EMBL" id="POP41754.1"/>
    </source>
</evidence>
<evidence type="ECO:0000313" key="2">
    <source>
        <dbReference type="EMBL" id="POP42566.1"/>
    </source>
</evidence>